<sequence length="223" mass="26165">MAPLETFTLFPHLPFELRLKIWQRALSEPRTVTISCQREMLDRERRFAKAFASPIPPPSLLHICRESRFEALSQYIPTFKTDTSDIYTYFSFSLDTLRCADSVLEYMPTEEAKRIEKLVLEVRDAEYFGHFHMDVVKTMERLEELTLLAKPGEIDYRWNRAGRYVDTLSREFEGARCENPGWRCPRVRIVHRDSGDELRVLEGGAMLEGWKEGDDLPVHLFPF</sequence>
<organism evidence="2 3">
    <name type="scientific">Hyaloscypha hepaticicola</name>
    <dbReference type="NCBI Taxonomy" id="2082293"/>
    <lineage>
        <taxon>Eukaryota</taxon>
        <taxon>Fungi</taxon>
        <taxon>Dikarya</taxon>
        <taxon>Ascomycota</taxon>
        <taxon>Pezizomycotina</taxon>
        <taxon>Leotiomycetes</taxon>
        <taxon>Helotiales</taxon>
        <taxon>Hyaloscyphaceae</taxon>
        <taxon>Hyaloscypha</taxon>
    </lineage>
</organism>
<evidence type="ECO:0000313" key="3">
    <source>
        <dbReference type="Proteomes" id="UP000235672"/>
    </source>
</evidence>
<accession>A0A2J6PZJ5</accession>
<protein>
    <recommendedName>
        <fullName evidence="1">2EXR domain-containing protein</fullName>
    </recommendedName>
</protein>
<dbReference type="Pfam" id="PF20150">
    <property type="entry name" value="2EXR"/>
    <property type="match status" value="1"/>
</dbReference>
<reference evidence="2 3" key="1">
    <citation type="submission" date="2016-05" db="EMBL/GenBank/DDBJ databases">
        <title>A degradative enzymes factory behind the ericoid mycorrhizal symbiosis.</title>
        <authorList>
            <consortium name="DOE Joint Genome Institute"/>
            <person name="Martino E."/>
            <person name="Morin E."/>
            <person name="Grelet G."/>
            <person name="Kuo A."/>
            <person name="Kohler A."/>
            <person name="Daghino S."/>
            <person name="Barry K."/>
            <person name="Choi C."/>
            <person name="Cichocki N."/>
            <person name="Clum A."/>
            <person name="Copeland A."/>
            <person name="Hainaut M."/>
            <person name="Haridas S."/>
            <person name="Labutti K."/>
            <person name="Lindquist E."/>
            <person name="Lipzen A."/>
            <person name="Khouja H.-R."/>
            <person name="Murat C."/>
            <person name="Ohm R."/>
            <person name="Olson A."/>
            <person name="Spatafora J."/>
            <person name="Veneault-Fourrey C."/>
            <person name="Henrissat B."/>
            <person name="Grigoriev I."/>
            <person name="Martin F."/>
            <person name="Perotto S."/>
        </authorList>
    </citation>
    <scope>NUCLEOTIDE SEQUENCE [LARGE SCALE GENOMIC DNA]</scope>
    <source>
        <strain evidence="2 3">UAMH 7357</strain>
    </source>
</reference>
<keyword evidence="3" id="KW-1185">Reference proteome</keyword>
<name>A0A2J6PZJ5_9HELO</name>
<dbReference type="AlphaFoldDB" id="A0A2J6PZJ5"/>
<dbReference type="EMBL" id="KZ613489">
    <property type="protein sequence ID" value="PMD19452.1"/>
    <property type="molecule type" value="Genomic_DNA"/>
</dbReference>
<gene>
    <name evidence="2" type="ORF">NA56DRAFT_202715</name>
</gene>
<proteinExistence type="predicted"/>
<feature type="domain" description="2EXR" evidence="1">
    <location>
        <begin position="7"/>
        <end position="97"/>
    </location>
</feature>
<dbReference type="PANTHER" id="PTHR35910">
    <property type="entry name" value="2EXR DOMAIN-CONTAINING PROTEIN"/>
    <property type="match status" value="1"/>
</dbReference>
<dbReference type="PANTHER" id="PTHR35910:SF1">
    <property type="entry name" value="2EXR DOMAIN-CONTAINING PROTEIN"/>
    <property type="match status" value="1"/>
</dbReference>
<dbReference type="Proteomes" id="UP000235672">
    <property type="component" value="Unassembled WGS sequence"/>
</dbReference>
<dbReference type="OrthoDB" id="3473305at2759"/>
<evidence type="ECO:0000259" key="1">
    <source>
        <dbReference type="Pfam" id="PF20150"/>
    </source>
</evidence>
<dbReference type="InterPro" id="IPR045518">
    <property type="entry name" value="2EXR"/>
</dbReference>
<evidence type="ECO:0000313" key="2">
    <source>
        <dbReference type="EMBL" id="PMD19452.1"/>
    </source>
</evidence>